<keyword evidence="3" id="KW-1185">Reference proteome</keyword>
<accession>A0ABR9J3G3</accession>
<dbReference type="EMBL" id="JADBEE010000001">
    <property type="protein sequence ID" value="MBE1513545.1"/>
    <property type="molecule type" value="Genomic_DNA"/>
</dbReference>
<dbReference type="RefSeq" id="WP_192590417.1">
    <property type="nucleotide sequence ID" value="NZ_JADBEE010000001.1"/>
</dbReference>
<feature type="region of interest" description="Disordered" evidence="1">
    <location>
        <begin position="1"/>
        <end position="31"/>
    </location>
</feature>
<protein>
    <recommendedName>
        <fullName evidence="4">DUF4192 family protein</fullName>
    </recommendedName>
</protein>
<organism evidence="2 3">
    <name type="scientific">Nesterenkonia halotolerans</name>
    <dbReference type="NCBI Taxonomy" id="225325"/>
    <lineage>
        <taxon>Bacteria</taxon>
        <taxon>Bacillati</taxon>
        <taxon>Actinomycetota</taxon>
        <taxon>Actinomycetes</taxon>
        <taxon>Micrococcales</taxon>
        <taxon>Micrococcaceae</taxon>
        <taxon>Nesterenkonia</taxon>
    </lineage>
</organism>
<sequence length="412" mass="44598">MDSAAPAGHPFDGPHGPAAPAERTGTSRLDIQQPGDSARLVEHTFGCLPSDSLIVIGLLDGFTGGHMRIDLGPALTDPFAAAQMVAECLAGPGAEPAPEAAMVMLIGTTPASRGQDAEWSRCLEALGLILEAEYCVRIVQCWFLCAGHIRDPSCSEHSCCKLPGQPIEELLGHPTGHSQSAVRRPRPLRDAAELFLRQAPAPEATVLDRVQLHRRSPEQRLDPAAAQRLLHRWDILLEALARGTGADAAQDAPELLKQLRSASSRDLLIPLATVGLPATLMGLEADHGDGRRPTGPAQARLLEDYASCFLGETGRRPDWERVDALEHVLGALVPYAAGSERENLLCVMAWIEWVRGRGTAAGSFIDQCLAEFPENQFSRLIDQLMQLKGVCLWARVKKHSWSWAQSQAQSRS</sequence>
<evidence type="ECO:0000313" key="2">
    <source>
        <dbReference type="EMBL" id="MBE1513545.1"/>
    </source>
</evidence>
<comment type="caution">
    <text evidence="2">The sequence shown here is derived from an EMBL/GenBank/DDBJ whole genome shotgun (WGS) entry which is preliminary data.</text>
</comment>
<evidence type="ECO:0008006" key="4">
    <source>
        <dbReference type="Google" id="ProtNLM"/>
    </source>
</evidence>
<gene>
    <name evidence="2" type="ORF">H4W26_000300</name>
</gene>
<proteinExistence type="predicted"/>
<dbReference type="Proteomes" id="UP000636579">
    <property type="component" value="Unassembled WGS sequence"/>
</dbReference>
<reference evidence="2 3" key="1">
    <citation type="submission" date="2020-10" db="EMBL/GenBank/DDBJ databases">
        <title>Sequencing the genomes of 1000 actinobacteria strains.</title>
        <authorList>
            <person name="Klenk H.-P."/>
        </authorList>
    </citation>
    <scope>NUCLEOTIDE SEQUENCE [LARGE SCALE GENOMIC DNA]</scope>
    <source>
        <strain evidence="2 3">DSM 15474</strain>
    </source>
</reference>
<dbReference type="Pfam" id="PF13830">
    <property type="entry name" value="DUF4192"/>
    <property type="match status" value="2"/>
</dbReference>
<evidence type="ECO:0000256" key="1">
    <source>
        <dbReference type="SAM" id="MobiDB-lite"/>
    </source>
</evidence>
<name>A0ABR9J3G3_9MICC</name>
<dbReference type="InterPro" id="IPR025447">
    <property type="entry name" value="DUF4192"/>
</dbReference>
<evidence type="ECO:0000313" key="3">
    <source>
        <dbReference type="Proteomes" id="UP000636579"/>
    </source>
</evidence>